<evidence type="ECO:0000256" key="8">
    <source>
        <dbReference type="ARBA" id="ARBA00023102"/>
    </source>
</evidence>
<evidence type="ECO:0000256" key="4">
    <source>
        <dbReference type="ARBA" id="ARBA00022576"/>
    </source>
</evidence>
<gene>
    <name evidence="11" type="ORF">H010_14406</name>
</gene>
<dbReference type="GO" id="GO:0004400">
    <property type="term" value="F:histidinol-phosphate transaminase activity"/>
    <property type="evidence" value="ECO:0007669"/>
    <property type="project" value="UniProtKB-EC"/>
</dbReference>
<keyword evidence="12" id="KW-1185">Reference proteome</keyword>
<evidence type="ECO:0000256" key="7">
    <source>
        <dbReference type="ARBA" id="ARBA00022898"/>
    </source>
</evidence>
<evidence type="ECO:0000313" key="12">
    <source>
        <dbReference type="Proteomes" id="UP001152876"/>
    </source>
</evidence>
<comment type="similarity">
    <text evidence="2">Belongs to the class-II pyridoxal-phosphate-dependent aminotransferase family. Histidinol-phosphate aminotransferase subfamily.</text>
</comment>
<dbReference type="SUPFAM" id="SSF53383">
    <property type="entry name" value="PLP-dependent transferases"/>
    <property type="match status" value="1"/>
</dbReference>
<dbReference type="Pfam" id="PF00155">
    <property type="entry name" value="Aminotran_1_2"/>
    <property type="match status" value="1"/>
</dbReference>
<dbReference type="Proteomes" id="UP001152876">
    <property type="component" value="Unassembled WGS sequence"/>
</dbReference>
<comment type="pathway">
    <text evidence="1">Amino-acid biosynthesis; L-histidine biosynthesis; L-histidine from 5-phospho-alpha-D-ribose 1-diphosphate: step 7/9.</text>
</comment>
<evidence type="ECO:0000259" key="10">
    <source>
        <dbReference type="Pfam" id="PF00155"/>
    </source>
</evidence>
<name>A0A9X4NXP2_9BURK</name>
<dbReference type="GO" id="GO:0000105">
    <property type="term" value="P:L-histidine biosynthetic process"/>
    <property type="evidence" value="ECO:0007669"/>
    <property type="project" value="UniProtKB-KW"/>
</dbReference>
<keyword evidence="4 11" id="KW-0032">Aminotransferase</keyword>
<dbReference type="InterPro" id="IPR050106">
    <property type="entry name" value="HistidinolP_aminotransfase"/>
</dbReference>
<dbReference type="RefSeq" id="WP_068166273.1">
    <property type="nucleotide sequence ID" value="NZ_AOGK01000012.1"/>
</dbReference>
<reference evidence="11" key="1">
    <citation type="submission" date="2013-01" db="EMBL/GenBank/DDBJ databases">
        <title>Genome draft of Hydrogenophaga taeniospiralis 2K1.</title>
        <authorList>
            <person name="Gomila M."/>
            <person name="Lalucat J."/>
        </authorList>
    </citation>
    <scope>NUCLEOTIDE SEQUENCE</scope>
    <source>
        <strain evidence="11">CCUG 15921</strain>
    </source>
</reference>
<dbReference type="InterPro" id="IPR004839">
    <property type="entry name" value="Aminotransferase_I/II_large"/>
</dbReference>
<evidence type="ECO:0000256" key="1">
    <source>
        <dbReference type="ARBA" id="ARBA00005011"/>
    </source>
</evidence>
<evidence type="ECO:0000256" key="5">
    <source>
        <dbReference type="ARBA" id="ARBA00022605"/>
    </source>
</evidence>
<evidence type="ECO:0000256" key="3">
    <source>
        <dbReference type="ARBA" id="ARBA00012748"/>
    </source>
</evidence>
<dbReference type="InterPro" id="IPR015422">
    <property type="entry name" value="PyrdxlP-dep_Trfase_small"/>
</dbReference>
<dbReference type="InterPro" id="IPR015421">
    <property type="entry name" value="PyrdxlP-dep_Trfase_major"/>
</dbReference>
<dbReference type="AlphaFoldDB" id="A0A9X4NXP2"/>
<evidence type="ECO:0000313" key="11">
    <source>
        <dbReference type="EMBL" id="MDG5976455.1"/>
    </source>
</evidence>
<dbReference type="PANTHER" id="PTHR43643">
    <property type="entry name" value="HISTIDINOL-PHOSPHATE AMINOTRANSFERASE 2"/>
    <property type="match status" value="1"/>
</dbReference>
<proteinExistence type="inferred from homology"/>
<dbReference type="InterPro" id="IPR015424">
    <property type="entry name" value="PyrdxlP-dep_Trfase"/>
</dbReference>
<dbReference type="Gene3D" id="3.90.1150.10">
    <property type="entry name" value="Aspartate Aminotransferase, domain 1"/>
    <property type="match status" value="1"/>
</dbReference>
<evidence type="ECO:0000256" key="9">
    <source>
        <dbReference type="ARBA" id="ARBA00047481"/>
    </source>
</evidence>
<organism evidence="11 12">
    <name type="scientific">Hydrogenophaga taeniospiralis CCUG 15921</name>
    <dbReference type="NCBI Taxonomy" id="1281780"/>
    <lineage>
        <taxon>Bacteria</taxon>
        <taxon>Pseudomonadati</taxon>
        <taxon>Pseudomonadota</taxon>
        <taxon>Betaproteobacteria</taxon>
        <taxon>Burkholderiales</taxon>
        <taxon>Comamonadaceae</taxon>
        <taxon>Hydrogenophaga</taxon>
    </lineage>
</organism>
<sequence length="329" mass="35013">MTHPHGGPDAMGVPRWDFSTNANACGPSPVALAAVQQADAAHYPDPQYTALREALAAFHGVARERIVLAASASEFIARISASVTHAGGQRAWWPALAYGDYAHAAQAWGLRRVDEPAQADLLWLCEPSSPLGNAETMAQVVAEQCGVIVIDRAYEPLRLSGRCSLPDAVLDGVWQLWTPNKALGLTGVRGAYAIAPLQSQALARALEQMAPSWPLGAHGVAMLQAWVRADTQHWLAQSLACLRGWKAQQLALLTGLGWTCLPSEANYFCARPPAALDTPALRAQGVKLRDTTSLGLPAHWRLGVMSPAAQAALRDALQSATARCAELTA</sequence>
<dbReference type="GO" id="GO:0030170">
    <property type="term" value="F:pyridoxal phosphate binding"/>
    <property type="evidence" value="ECO:0007669"/>
    <property type="project" value="InterPro"/>
</dbReference>
<keyword evidence="7" id="KW-0663">Pyridoxal phosphate</keyword>
<keyword evidence="8" id="KW-0368">Histidine biosynthesis</keyword>
<comment type="caution">
    <text evidence="11">The sequence shown here is derived from an EMBL/GenBank/DDBJ whole genome shotgun (WGS) entry which is preliminary data.</text>
</comment>
<feature type="domain" description="Aminotransferase class I/classII large" evidence="10">
    <location>
        <begin position="17"/>
        <end position="310"/>
    </location>
</feature>
<comment type="catalytic activity">
    <reaction evidence="9">
        <text>L-histidinol phosphate + 2-oxoglutarate = 3-(imidazol-4-yl)-2-oxopropyl phosphate + L-glutamate</text>
        <dbReference type="Rhea" id="RHEA:23744"/>
        <dbReference type="ChEBI" id="CHEBI:16810"/>
        <dbReference type="ChEBI" id="CHEBI:29985"/>
        <dbReference type="ChEBI" id="CHEBI:57766"/>
        <dbReference type="ChEBI" id="CHEBI:57980"/>
        <dbReference type="EC" id="2.6.1.9"/>
    </reaction>
</comment>
<dbReference type="OrthoDB" id="9813612at2"/>
<dbReference type="PANTHER" id="PTHR43643:SF6">
    <property type="entry name" value="HISTIDINOL-PHOSPHATE AMINOTRANSFERASE"/>
    <property type="match status" value="1"/>
</dbReference>
<evidence type="ECO:0000256" key="2">
    <source>
        <dbReference type="ARBA" id="ARBA00007970"/>
    </source>
</evidence>
<dbReference type="EMBL" id="AOGK01000012">
    <property type="protein sequence ID" value="MDG5976455.1"/>
    <property type="molecule type" value="Genomic_DNA"/>
</dbReference>
<keyword evidence="5" id="KW-0028">Amino-acid biosynthesis</keyword>
<keyword evidence="6" id="KW-0808">Transferase</keyword>
<evidence type="ECO:0000256" key="6">
    <source>
        <dbReference type="ARBA" id="ARBA00022679"/>
    </source>
</evidence>
<dbReference type="EC" id="2.6.1.9" evidence="3"/>
<accession>A0A9X4NXP2</accession>
<dbReference type="Gene3D" id="3.40.640.10">
    <property type="entry name" value="Type I PLP-dependent aspartate aminotransferase-like (Major domain)"/>
    <property type="match status" value="1"/>
</dbReference>
<protein>
    <recommendedName>
        <fullName evidence="3">histidinol-phosphate transaminase</fullName>
        <ecNumber evidence="3">2.6.1.9</ecNumber>
    </recommendedName>
</protein>